<keyword evidence="4" id="KW-1185">Reference proteome</keyword>
<keyword evidence="2" id="KW-1133">Transmembrane helix</keyword>
<sequence>MADTDPNDEWLPLDANPHADDKRDVLDPSGEGLPFRRLIQIALGIGVAAVLLVVVVVLVGR</sequence>
<comment type="caution">
    <text evidence="3">The sequence shown here is derived from an EMBL/GenBank/DDBJ whole genome shotgun (WGS) entry which is preliminary data.</text>
</comment>
<organism evidence="3 4">
    <name type="scientific">Actinophytocola xinjiangensis</name>
    <dbReference type="NCBI Taxonomy" id="485602"/>
    <lineage>
        <taxon>Bacteria</taxon>
        <taxon>Bacillati</taxon>
        <taxon>Actinomycetota</taxon>
        <taxon>Actinomycetes</taxon>
        <taxon>Pseudonocardiales</taxon>
        <taxon>Pseudonocardiaceae</taxon>
    </lineage>
</organism>
<accession>A0A7Z0WH05</accession>
<dbReference type="EMBL" id="MSIF01000021">
    <property type="protein sequence ID" value="OLF06519.1"/>
    <property type="molecule type" value="Genomic_DNA"/>
</dbReference>
<feature type="transmembrane region" description="Helical" evidence="2">
    <location>
        <begin position="38"/>
        <end position="59"/>
    </location>
</feature>
<evidence type="ECO:0000256" key="1">
    <source>
        <dbReference type="SAM" id="MobiDB-lite"/>
    </source>
</evidence>
<evidence type="ECO:0000313" key="3">
    <source>
        <dbReference type="EMBL" id="OLF06519.1"/>
    </source>
</evidence>
<name>A0A7Z0WH05_9PSEU</name>
<keyword evidence="2" id="KW-0472">Membrane</keyword>
<dbReference type="AlphaFoldDB" id="A0A7Z0WH05"/>
<evidence type="ECO:0000313" key="4">
    <source>
        <dbReference type="Proteomes" id="UP000185696"/>
    </source>
</evidence>
<protein>
    <submittedName>
        <fullName evidence="3">Uncharacterized protein</fullName>
    </submittedName>
</protein>
<reference evidence="3 4" key="1">
    <citation type="submission" date="2016-12" db="EMBL/GenBank/DDBJ databases">
        <title>The draft genome sequence of Actinophytocola xinjiangensis.</title>
        <authorList>
            <person name="Wang W."/>
            <person name="Yuan L."/>
        </authorList>
    </citation>
    <scope>NUCLEOTIDE SEQUENCE [LARGE SCALE GENOMIC DNA]</scope>
    <source>
        <strain evidence="3 4">CGMCC 4.4663</strain>
    </source>
</reference>
<proteinExistence type="predicted"/>
<dbReference type="RefSeq" id="WP_075136700.1">
    <property type="nucleotide sequence ID" value="NZ_MSIF01000021.1"/>
</dbReference>
<feature type="region of interest" description="Disordered" evidence="1">
    <location>
        <begin position="1"/>
        <end position="26"/>
    </location>
</feature>
<evidence type="ECO:0000256" key="2">
    <source>
        <dbReference type="SAM" id="Phobius"/>
    </source>
</evidence>
<dbReference type="Proteomes" id="UP000185696">
    <property type="component" value="Unassembled WGS sequence"/>
</dbReference>
<gene>
    <name evidence="3" type="ORF">BLA60_31640</name>
</gene>
<keyword evidence="2" id="KW-0812">Transmembrane</keyword>
<feature type="compositionally biased region" description="Basic and acidic residues" evidence="1">
    <location>
        <begin position="17"/>
        <end position="26"/>
    </location>
</feature>